<dbReference type="EMBL" id="CP092109">
    <property type="protein sequence ID" value="UWZ80575.1"/>
    <property type="molecule type" value="Genomic_DNA"/>
</dbReference>
<dbReference type="RefSeq" id="WP_260748932.1">
    <property type="nucleotide sequence ID" value="NZ_CP092109.1"/>
</dbReference>
<organism evidence="1 2">
    <name type="scientific">Geoalkalibacter halelectricus</name>
    <dbReference type="NCBI Taxonomy" id="2847045"/>
    <lineage>
        <taxon>Bacteria</taxon>
        <taxon>Pseudomonadati</taxon>
        <taxon>Thermodesulfobacteriota</taxon>
        <taxon>Desulfuromonadia</taxon>
        <taxon>Desulfuromonadales</taxon>
        <taxon>Geoalkalibacteraceae</taxon>
        <taxon>Geoalkalibacter</taxon>
    </lineage>
</organism>
<dbReference type="SUPFAM" id="SSF69118">
    <property type="entry name" value="AhpD-like"/>
    <property type="match status" value="1"/>
</dbReference>
<dbReference type="Proteomes" id="UP001060414">
    <property type="component" value="Chromosome"/>
</dbReference>
<gene>
    <name evidence="1" type="ORF">L9S41_04035</name>
</gene>
<name>A0ABY5ZRP0_9BACT</name>
<evidence type="ECO:0000313" key="2">
    <source>
        <dbReference type="Proteomes" id="UP001060414"/>
    </source>
</evidence>
<sequence length="75" mass="8477">MRIPGVSGDQGPLAVRLLFRVLGKVPAPLRIYGRRPNILATFLALGRAVRRQGEFPERLKRLAMYRTARVIECAF</sequence>
<keyword evidence="2" id="KW-1185">Reference proteome</keyword>
<proteinExistence type="predicted"/>
<evidence type="ECO:0000313" key="1">
    <source>
        <dbReference type="EMBL" id="UWZ80575.1"/>
    </source>
</evidence>
<protein>
    <submittedName>
        <fullName evidence="1">Uncharacterized protein</fullName>
    </submittedName>
</protein>
<dbReference type="InterPro" id="IPR029032">
    <property type="entry name" value="AhpD-like"/>
</dbReference>
<dbReference type="Gene3D" id="1.20.1290.10">
    <property type="entry name" value="AhpD-like"/>
    <property type="match status" value="1"/>
</dbReference>
<reference evidence="1" key="1">
    <citation type="journal article" date="2022" name="Environ. Microbiol.">
        <title>Geoalkalibacter halelectricus SAP #1 sp. nov. possessing extracellular electron transfer and mineral#reducing capabilities from a haloalkaline environment.</title>
        <authorList>
            <person name="Yadav S."/>
            <person name="Singh R."/>
            <person name="Sundharam S.S."/>
            <person name="Chaudhary S."/>
            <person name="Krishnamurthi S."/>
            <person name="Patil S.A."/>
        </authorList>
    </citation>
    <scope>NUCLEOTIDE SEQUENCE</scope>
    <source>
        <strain evidence="1">SAP-1</strain>
    </source>
</reference>
<accession>A0ABY5ZRP0</accession>